<dbReference type="EC" id="2.4.2.7" evidence="6 11"/>
<dbReference type="Gene3D" id="3.40.50.2020">
    <property type="match status" value="1"/>
</dbReference>
<comment type="subcellular location">
    <subcellularLocation>
        <location evidence="3 11">Cytoplasm</location>
    </subcellularLocation>
</comment>
<keyword evidence="14" id="KW-1185">Reference proteome</keyword>
<dbReference type="EMBL" id="JBHUHP010000010">
    <property type="protein sequence ID" value="MFD2092350.1"/>
    <property type="molecule type" value="Genomic_DNA"/>
</dbReference>
<gene>
    <name evidence="11" type="primary">apt</name>
    <name evidence="13" type="ORF">ACFSHS_12305</name>
</gene>
<evidence type="ECO:0000256" key="9">
    <source>
        <dbReference type="ARBA" id="ARBA00022679"/>
    </source>
</evidence>
<dbReference type="InterPro" id="IPR000836">
    <property type="entry name" value="PRTase_dom"/>
</dbReference>
<dbReference type="CDD" id="cd06223">
    <property type="entry name" value="PRTases_typeI"/>
    <property type="match status" value="1"/>
</dbReference>
<name>A0ABW4XCL6_9ACTN</name>
<keyword evidence="10 11" id="KW-0660">Purine salvage</keyword>
<reference evidence="14" key="1">
    <citation type="journal article" date="2019" name="Int. J. Syst. Evol. Microbiol.">
        <title>The Global Catalogue of Microorganisms (GCM) 10K type strain sequencing project: providing services to taxonomists for standard genome sequencing and annotation.</title>
        <authorList>
            <consortium name="The Broad Institute Genomics Platform"/>
            <consortium name="The Broad Institute Genome Sequencing Center for Infectious Disease"/>
            <person name="Wu L."/>
            <person name="Ma J."/>
        </authorList>
    </citation>
    <scope>NUCLEOTIDE SEQUENCE [LARGE SCALE GENOMIC DNA]</scope>
    <source>
        <strain evidence="14">JCM 3338</strain>
    </source>
</reference>
<dbReference type="InterPro" id="IPR029057">
    <property type="entry name" value="PRTase-like"/>
</dbReference>
<evidence type="ECO:0000256" key="7">
    <source>
        <dbReference type="ARBA" id="ARBA00022490"/>
    </source>
</evidence>
<evidence type="ECO:0000256" key="8">
    <source>
        <dbReference type="ARBA" id="ARBA00022676"/>
    </source>
</evidence>
<evidence type="ECO:0000256" key="6">
    <source>
        <dbReference type="ARBA" id="ARBA00011893"/>
    </source>
</evidence>
<dbReference type="SUPFAM" id="SSF53271">
    <property type="entry name" value="PRTase-like"/>
    <property type="match status" value="1"/>
</dbReference>
<evidence type="ECO:0000313" key="13">
    <source>
        <dbReference type="EMBL" id="MFD2092350.1"/>
    </source>
</evidence>
<evidence type="ECO:0000313" key="14">
    <source>
        <dbReference type="Proteomes" id="UP001597402"/>
    </source>
</evidence>
<keyword evidence="8 11" id="KW-0328">Glycosyltransferase</keyword>
<dbReference type="InterPro" id="IPR005764">
    <property type="entry name" value="Ade_phspho_trans"/>
</dbReference>
<comment type="caution">
    <text evidence="13">The sequence shown here is derived from an EMBL/GenBank/DDBJ whole genome shotgun (WGS) entry which is preliminary data.</text>
</comment>
<dbReference type="Proteomes" id="UP001597402">
    <property type="component" value="Unassembled WGS sequence"/>
</dbReference>
<dbReference type="GO" id="GO:0003999">
    <property type="term" value="F:adenine phosphoribosyltransferase activity"/>
    <property type="evidence" value="ECO:0007669"/>
    <property type="project" value="UniProtKB-EC"/>
</dbReference>
<dbReference type="HAMAP" id="MF_00004">
    <property type="entry name" value="Aden_phosphoribosyltr"/>
    <property type="match status" value="1"/>
</dbReference>
<comment type="catalytic activity">
    <reaction evidence="1 11">
        <text>AMP + diphosphate = 5-phospho-alpha-D-ribose 1-diphosphate + adenine</text>
        <dbReference type="Rhea" id="RHEA:16609"/>
        <dbReference type="ChEBI" id="CHEBI:16708"/>
        <dbReference type="ChEBI" id="CHEBI:33019"/>
        <dbReference type="ChEBI" id="CHEBI:58017"/>
        <dbReference type="ChEBI" id="CHEBI:456215"/>
        <dbReference type="EC" id="2.4.2.7"/>
    </reaction>
</comment>
<feature type="domain" description="Phosphoribosyltransferase" evidence="12">
    <location>
        <begin position="83"/>
        <end position="173"/>
    </location>
</feature>
<evidence type="ECO:0000259" key="12">
    <source>
        <dbReference type="Pfam" id="PF00156"/>
    </source>
</evidence>
<dbReference type="PANTHER" id="PTHR32315:SF3">
    <property type="entry name" value="ADENINE PHOSPHORIBOSYLTRANSFERASE"/>
    <property type="match status" value="1"/>
</dbReference>
<dbReference type="PANTHER" id="PTHR32315">
    <property type="entry name" value="ADENINE PHOSPHORIBOSYLTRANSFERASE"/>
    <property type="match status" value="1"/>
</dbReference>
<protein>
    <recommendedName>
        <fullName evidence="6 11">Adenine phosphoribosyltransferase</fullName>
        <shortName evidence="11">APRT</shortName>
        <ecNumber evidence="6 11">2.4.2.7</ecNumber>
    </recommendedName>
</protein>
<comment type="similarity">
    <text evidence="5 11">Belongs to the purine/pyrimidine phosphoribosyltransferase family.</text>
</comment>
<dbReference type="NCBIfam" id="NF002636">
    <property type="entry name" value="PRK02304.1-5"/>
    <property type="match status" value="1"/>
</dbReference>
<evidence type="ECO:0000256" key="5">
    <source>
        <dbReference type="ARBA" id="ARBA00008391"/>
    </source>
</evidence>
<evidence type="ECO:0000256" key="3">
    <source>
        <dbReference type="ARBA" id="ARBA00004496"/>
    </source>
</evidence>
<dbReference type="NCBIfam" id="NF002634">
    <property type="entry name" value="PRK02304.1-3"/>
    <property type="match status" value="1"/>
</dbReference>
<evidence type="ECO:0000256" key="2">
    <source>
        <dbReference type="ARBA" id="ARBA00003968"/>
    </source>
</evidence>
<keyword evidence="7 11" id="KW-0963">Cytoplasm</keyword>
<sequence length="204" mass="20529">MTGAATAGAPRPGELPLDELIASLTVDVPDYPEPGVLFRDLTPVFADGVAFRRMVEGLAAPAASDPRAAAVAGDGGVDGDPGFDVVVGVEARGFLLAAAVALASGVGVVPVRKAGKLPRERIAADYALEYGTATLELHADSVRPGARVLVVDDVLATGGTLGAAIALVERLGGVVTAVSVVVELAALGGRVRLAPHTVHALWTT</sequence>
<accession>A0ABW4XCL6</accession>
<organism evidence="13 14">
    <name type="scientific">Blastococcus deserti</name>
    <dbReference type="NCBI Taxonomy" id="2259033"/>
    <lineage>
        <taxon>Bacteria</taxon>
        <taxon>Bacillati</taxon>
        <taxon>Actinomycetota</taxon>
        <taxon>Actinomycetes</taxon>
        <taxon>Geodermatophilales</taxon>
        <taxon>Geodermatophilaceae</taxon>
        <taxon>Blastococcus</taxon>
    </lineage>
</organism>
<proteinExistence type="inferred from homology"/>
<comment type="function">
    <text evidence="2 11">Catalyzes a salvage reaction resulting in the formation of AMP, that is energically less costly than de novo synthesis.</text>
</comment>
<evidence type="ECO:0000256" key="4">
    <source>
        <dbReference type="ARBA" id="ARBA00004659"/>
    </source>
</evidence>
<evidence type="ECO:0000256" key="1">
    <source>
        <dbReference type="ARBA" id="ARBA00000868"/>
    </source>
</evidence>
<dbReference type="RefSeq" id="WP_376876059.1">
    <property type="nucleotide sequence ID" value="NZ_JBHUHP010000010.1"/>
</dbReference>
<comment type="pathway">
    <text evidence="4 11">Purine metabolism; AMP biosynthesis via salvage pathway; AMP from adenine: step 1/1.</text>
</comment>
<dbReference type="InterPro" id="IPR050054">
    <property type="entry name" value="UPRTase/APRTase"/>
</dbReference>
<evidence type="ECO:0000256" key="10">
    <source>
        <dbReference type="ARBA" id="ARBA00022726"/>
    </source>
</evidence>
<dbReference type="Pfam" id="PF00156">
    <property type="entry name" value="Pribosyltran"/>
    <property type="match status" value="1"/>
</dbReference>
<evidence type="ECO:0000256" key="11">
    <source>
        <dbReference type="HAMAP-Rule" id="MF_00004"/>
    </source>
</evidence>
<comment type="subunit">
    <text evidence="11">Homodimer.</text>
</comment>
<keyword evidence="9 11" id="KW-0808">Transferase</keyword>